<reference evidence="1 2" key="1">
    <citation type="submission" date="2021-06" db="EMBL/GenBank/DDBJ databases">
        <authorList>
            <person name="Palmer J.M."/>
        </authorList>
    </citation>
    <scope>NUCLEOTIDE SEQUENCE [LARGE SCALE GENOMIC DNA]</scope>
    <source>
        <strain evidence="1 2">CL_MEX2019</strain>
        <tissue evidence="1">Muscle</tissue>
    </source>
</reference>
<keyword evidence="2" id="KW-1185">Reference proteome</keyword>
<comment type="caution">
    <text evidence="1">The sequence shown here is derived from an EMBL/GenBank/DDBJ whole genome shotgun (WGS) entry which is preliminary data.</text>
</comment>
<name>A0ABU7EH81_9TELE</name>
<sequence>PLSRPPVHVNGGGPLALEEALIVKAQGRLCTMLSHGELQLPLPPPSYVATDSGHRDGGLEPDYLSAKPATWKLTQQCEFQCWATLSKGHLSAIPPQVQGTPGAGMPHHAVHSP</sequence>
<organism evidence="1 2">
    <name type="scientific">Characodon lateralis</name>
    <dbReference type="NCBI Taxonomy" id="208331"/>
    <lineage>
        <taxon>Eukaryota</taxon>
        <taxon>Metazoa</taxon>
        <taxon>Chordata</taxon>
        <taxon>Craniata</taxon>
        <taxon>Vertebrata</taxon>
        <taxon>Euteleostomi</taxon>
        <taxon>Actinopterygii</taxon>
        <taxon>Neopterygii</taxon>
        <taxon>Teleostei</taxon>
        <taxon>Neoteleostei</taxon>
        <taxon>Acanthomorphata</taxon>
        <taxon>Ovalentaria</taxon>
        <taxon>Atherinomorphae</taxon>
        <taxon>Cyprinodontiformes</taxon>
        <taxon>Goodeidae</taxon>
        <taxon>Characodon</taxon>
    </lineage>
</organism>
<dbReference type="EMBL" id="JAHUTJ010057771">
    <property type="protein sequence ID" value="MED6286550.1"/>
    <property type="molecule type" value="Genomic_DNA"/>
</dbReference>
<proteinExistence type="predicted"/>
<accession>A0ABU7EH81</accession>
<evidence type="ECO:0000313" key="1">
    <source>
        <dbReference type="EMBL" id="MED6286550.1"/>
    </source>
</evidence>
<gene>
    <name evidence="1" type="ORF">CHARACLAT_007196</name>
</gene>
<dbReference type="Proteomes" id="UP001352852">
    <property type="component" value="Unassembled WGS sequence"/>
</dbReference>
<feature type="non-terminal residue" evidence="1">
    <location>
        <position position="1"/>
    </location>
</feature>
<protein>
    <submittedName>
        <fullName evidence="1">Uncharacterized protein</fullName>
    </submittedName>
</protein>
<evidence type="ECO:0000313" key="2">
    <source>
        <dbReference type="Proteomes" id="UP001352852"/>
    </source>
</evidence>